<accession>A0AAD5MG46</accession>
<evidence type="ECO:0000313" key="1">
    <source>
        <dbReference type="EMBL" id="KAJ1357947.1"/>
    </source>
</evidence>
<comment type="caution">
    <text evidence="1">The sequence shown here is derived from an EMBL/GenBank/DDBJ whole genome shotgun (WGS) entry which is preliminary data.</text>
</comment>
<dbReference type="EMBL" id="JAHQIW010003266">
    <property type="protein sequence ID" value="KAJ1357947.1"/>
    <property type="molecule type" value="Genomic_DNA"/>
</dbReference>
<gene>
    <name evidence="1" type="ORF">KIN20_016222</name>
</gene>
<evidence type="ECO:0000313" key="2">
    <source>
        <dbReference type="Proteomes" id="UP001196413"/>
    </source>
</evidence>
<reference evidence="1" key="1">
    <citation type="submission" date="2021-06" db="EMBL/GenBank/DDBJ databases">
        <title>Parelaphostrongylus tenuis whole genome reference sequence.</title>
        <authorList>
            <person name="Garwood T.J."/>
            <person name="Larsen P.A."/>
            <person name="Fountain-Jones N.M."/>
            <person name="Garbe J.R."/>
            <person name="Macchietto M.G."/>
            <person name="Kania S.A."/>
            <person name="Gerhold R.W."/>
            <person name="Richards J.E."/>
            <person name="Wolf T.M."/>
        </authorList>
    </citation>
    <scope>NUCLEOTIDE SEQUENCE</scope>
    <source>
        <strain evidence="1">MNPRO001-30</strain>
        <tissue evidence="1">Meninges</tissue>
    </source>
</reference>
<name>A0AAD5MG46_PARTN</name>
<sequence>MAANINVMRGYGPRISLFDGSLQVMNTSRDTAKDGDHTLTLPSYWLQRLVILNDHGFSNTKRN</sequence>
<protein>
    <submittedName>
        <fullName evidence="1">Uncharacterized protein</fullName>
    </submittedName>
</protein>
<dbReference type="AlphaFoldDB" id="A0AAD5MG46"/>
<dbReference type="Proteomes" id="UP001196413">
    <property type="component" value="Unassembled WGS sequence"/>
</dbReference>
<proteinExistence type="predicted"/>
<organism evidence="1 2">
    <name type="scientific">Parelaphostrongylus tenuis</name>
    <name type="common">Meningeal worm</name>
    <dbReference type="NCBI Taxonomy" id="148309"/>
    <lineage>
        <taxon>Eukaryota</taxon>
        <taxon>Metazoa</taxon>
        <taxon>Ecdysozoa</taxon>
        <taxon>Nematoda</taxon>
        <taxon>Chromadorea</taxon>
        <taxon>Rhabditida</taxon>
        <taxon>Rhabditina</taxon>
        <taxon>Rhabditomorpha</taxon>
        <taxon>Strongyloidea</taxon>
        <taxon>Metastrongylidae</taxon>
        <taxon>Parelaphostrongylus</taxon>
    </lineage>
</organism>
<keyword evidence="2" id="KW-1185">Reference proteome</keyword>